<evidence type="ECO:0000313" key="3">
    <source>
        <dbReference type="Proteomes" id="UP000280668"/>
    </source>
</evidence>
<name>A0A3N2BEA1_9MICO</name>
<dbReference type="RefSeq" id="WP_123303991.1">
    <property type="nucleotide sequence ID" value="NZ_RKHK01000001.1"/>
</dbReference>
<dbReference type="NCBIfam" id="TIGR03725">
    <property type="entry name" value="T6A_YeaZ"/>
    <property type="match status" value="1"/>
</dbReference>
<dbReference type="InterPro" id="IPR000905">
    <property type="entry name" value="Gcp-like_dom"/>
</dbReference>
<organism evidence="2 3">
    <name type="scientific">Bogoriella caseilytica</name>
    <dbReference type="NCBI Taxonomy" id="56055"/>
    <lineage>
        <taxon>Bacteria</taxon>
        <taxon>Bacillati</taxon>
        <taxon>Actinomycetota</taxon>
        <taxon>Actinomycetes</taxon>
        <taxon>Micrococcales</taxon>
        <taxon>Bogoriellaceae</taxon>
        <taxon>Bogoriella</taxon>
    </lineage>
</organism>
<evidence type="ECO:0000259" key="1">
    <source>
        <dbReference type="Pfam" id="PF00814"/>
    </source>
</evidence>
<reference evidence="2 3" key="1">
    <citation type="submission" date="2018-11" db="EMBL/GenBank/DDBJ databases">
        <title>Sequencing the genomes of 1000 actinobacteria strains.</title>
        <authorList>
            <person name="Klenk H.-P."/>
        </authorList>
    </citation>
    <scope>NUCLEOTIDE SEQUENCE [LARGE SCALE GENOMIC DNA]</scope>
    <source>
        <strain evidence="2 3">DSM 11294</strain>
    </source>
</reference>
<comment type="caution">
    <text evidence="2">The sequence shown here is derived from an EMBL/GenBank/DDBJ whole genome shotgun (WGS) entry which is preliminary data.</text>
</comment>
<dbReference type="EMBL" id="RKHK01000001">
    <property type="protein sequence ID" value="ROR73587.1"/>
    <property type="molecule type" value="Genomic_DNA"/>
</dbReference>
<dbReference type="InterPro" id="IPR043129">
    <property type="entry name" value="ATPase_NBD"/>
</dbReference>
<protein>
    <submittedName>
        <fullName evidence="2">tRNA threonylcarbamoyladenosine biosynthesis protein TsaB</fullName>
    </submittedName>
</protein>
<evidence type="ECO:0000313" key="2">
    <source>
        <dbReference type="EMBL" id="ROR73587.1"/>
    </source>
</evidence>
<sequence>MRILSIDSSGGSTVALVEVLDGSATVLGCSASENPRQHAESLTPMIGALLESRGSEVDVVAAGTGPGPFTGLRAGLMTARVFARGRGIPVYGVCSLDVLARQAFDAGATGEVLVATDARRREVYWARYRAAGKQDVTALAGPGVGAPAEVTADQAGVLASEDGAVVGAGAALYSDLLPPRLPEGATDLVHAVDAAVLARIVAGRLRAQAEGAAVDLSLEPRYLRRPDAVAARSATV</sequence>
<dbReference type="OrthoDB" id="9809995at2"/>
<feature type="domain" description="Gcp-like" evidence="1">
    <location>
        <begin position="36"/>
        <end position="176"/>
    </location>
</feature>
<keyword evidence="3" id="KW-1185">Reference proteome</keyword>
<dbReference type="Proteomes" id="UP000280668">
    <property type="component" value="Unassembled WGS sequence"/>
</dbReference>
<dbReference type="Pfam" id="PF00814">
    <property type="entry name" value="TsaD"/>
    <property type="match status" value="1"/>
</dbReference>
<dbReference type="Gene3D" id="3.30.420.40">
    <property type="match status" value="2"/>
</dbReference>
<gene>
    <name evidence="2" type="ORF">EDD31_1974</name>
</gene>
<proteinExistence type="predicted"/>
<accession>A0A3N2BEA1</accession>
<dbReference type="GO" id="GO:0002949">
    <property type="term" value="P:tRNA threonylcarbamoyladenosine modification"/>
    <property type="evidence" value="ECO:0007669"/>
    <property type="project" value="InterPro"/>
</dbReference>
<dbReference type="SUPFAM" id="SSF53067">
    <property type="entry name" value="Actin-like ATPase domain"/>
    <property type="match status" value="2"/>
</dbReference>
<dbReference type="InterPro" id="IPR022496">
    <property type="entry name" value="T6A_TsaB"/>
</dbReference>
<dbReference type="AlphaFoldDB" id="A0A3N2BEA1"/>